<dbReference type="GO" id="GO:0009424">
    <property type="term" value="C:bacterial-type flagellum hook"/>
    <property type="evidence" value="ECO:0007669"/>
    <property type="project" value="InterPro"/>
</dbReference>
<feature type="compositionally biased region" description="Low complexity" evidence="4">
    <location>
        <begin position="322"/>
        <end position="340"/>
    </location>
</feature>
<proteinExistence type="inferred from homology"/>
<dbReference type="PRINTS" id="PR01007">
    <property type="entry name" value="FLGHOOKFLIK"/>
</dbReference>
<gene>
    <name evidence="6" type="ORF">EC912_104355</name>
</gene>
<keyword evidence="7" id="KW-1185">Reference proteome</keyword>
<reference evidence="6 7" key="1">
    <citation type="submission" date="2019-03" db="EMBL/GenBank/DDBJ databases">
        <title>Above-ground endophytic microbial communities from plants in different locations in the United States.</title>
        <authorList>
            <person name="Frank C."/>
        </authorList>
    </citation>
    <scope>NUCLEOTIDE SEQUENCE [LARGE SCALE GENOMIC DNA]</scope>
    <source>
        <strain evidence="6 7">LP_13_YM</strain>
    </source>
</reference>
<sequence length="357" mass="35128">MISPAIANVAPPAPATSSTPATDASSSAHRFDAALDAANKQSKGKDSNDSSSNTQTSTSPAASTPSKAAGTKSQGADESKASDKKDDQTDTTDTSAVAAVLALIGVPPKVATVAGKALGAATDALAGKGDPAITATGQAGDAAAAALAQQAQAQVAAAAAAVAAATPAGLPSVAADKAGLLTAIGATAPKEDTAAPDATTSLALPAMHLHAATQDPQNVQLQSTQPATSPQFAQELGEQIAWMGNSNINQARIRLHPEELGSMDVKVSVEHGKVNVAFATEHPAAVIAVQQTLSQLDTMLAHHGLSLGNTEVSQQNAGQGDGSSARSSGAASGDAGSDEATVVSTTRVSRGLVDEVA</sequence>
<keyword evidence="6" id="KW-0966">Cell projection</keyword>
<dbReference type="Gene3D" id="3.30.750.140">
    <property type="match status" value="1"/>
</dbReference>
<evidence type="ECO:0000259" key="5">
    <source>
        <dbReference type="Pfam" id="PF02120"/>
    </source>
</evidence>
<dbReference type="InterPro" id="IPR021136">
    <property type="entry name" value="Flagellar_hook_control-like_C"/>
</dbReference>
<evidence type="ECO:0000256" key="1">
    <source>
        <dbReference type="ARBA" id="ARBA00003944"/>
    </source>
</evidence>
<dbReference type="InterPro" id="IPR052563">
    <property type="entry name" value="FliK"/>
</dbReference>
<dbReference type="Pfam" id="PF02120">
    <property type="entry name" value="Flg_hook"/>
    <property type="match status" value="1"/>
</dbReference>
<comment type="function">
    <text evidence="1">Controls the length of the flagellar hook.</text>
</comment>
<feature type="compositionally biased region" description="Basic and acidic residues" evidence="4">
    <location>
        <begin position="75"/>
        <end position="88"/>
    </location>
</feature>
<feature type="region of interest" description="Disordered" evidence="4">
    <location>
        <begin position="1"/>
        <end position="91"/>
    </location>
</feature>
<comment type="caution">
    <text evidence="6">The sequence shown here is derived from an EMBL/GenBank/DDBJ whole genome shotgun (WGS) entry which is preliminary data.</text>
</comment>
<feature type="region of interest" description="Disordered" evidence="4">
    <location>
        <begin position="311"/>
        <end position="357"/>
    </location>
</feature>
<dbReference type="PANTHER" id="PTHR37533">
    <property type="entry name" value="FLAGELLAR HOOK-LENGTH CONTROL PROTEIN"/>
    <property type="match status" value="1"/>
</dbReference>
<feature type="compositionally biased region" description="Low complexity" evidence="4">
    <location>
        <begin position="49"/>
        <end position="73"/>
    </location>
</feature>
<dbReference type="GO" id="GO:0044780">
    <property type="term" value="P:bacterial-type flagellum assembly"/>
    <property type="evidence" value="ECO:0007669"/>
    <property type="project" value="InterPro"/>
</dbReference>
<dbReference type="InterPro" id="IPR038610">
    <property type="entry name" value="FliK-like_C_sf"/>
</dbReference>
<dbReference type="PANTHER" id="PTHR37533:SF2">
    <property type="entry name" value="FLAGELLAR HOOK-LENGTH CONTROL PROTEIN"/>
    <property type="match status" value="1"/>
</dbReference>
<dbReference type="Proteomes" id="UP000295645">
    <property type="component" value="Unassembled WGS sequence"/>
</dbReference>
<evidence type="ECO:0000256" key="4">
    <source>
        <dbReference type="SAM" id="MobiDB-lite"/>
    </source>
</evidence>
<keyword evidence="6" id="KW-0282">Flagellum</keyword>
<comment type="similarity">
    <text evidence="2">Belongs to the FliK family.</text>
</comment>
<dbReference type="EMBL" id="SMCS01000004">
    <property type="protein sequence ID" value="TCV94157.1"/>
    <property type="molecule type" value="Genomic_DNA"/>
</dbReference>
<feature type="compositionally biased region" description="Low complexity" evidence="4">
    <location>
        <begin position="1"/>
        <end position="28"/>
    </location>
</feature>
<evidence type="ECO:0000256" key="2">
    <source>
        <dbReference type="ARBA" id="ARBA00009149"/>
    </source>
</evidence>
<organism evidence="6 7">
    <name type="scientific">Luteibacter rhizovicinus</name>
    <dbReference type="NCBI Taxonomy" id="242606"/>
    <lineage>
        <taxon>Bacteria</taxon>
        <taxon>Pseudomonadati</taxon>
        <taxon>Pseudomonadota</taxon>
        <taxon>Gammaproteobacteria</taxon>
        <taxon>Lysobacterales</taxon>
        <taxon>Rhodanobacteraceae</taxon>
        <taxon>Luteibacter</taxon>
    </lineage>
</organism>
<dbReference type="CDD" id="cd17470">
    <property type="entry name" value="T3SS_Flik_C"/>
    <property type="match status" value="1"/>
</dbReference>
<feature type="domain" description="Flagellar hook-length control protein-like C-terminal" evidence="5">
    <location>
        <begin position="238"/>
        <end position="320"/>
    </location>
</feature>
<evidence type="ECO:0000256" key="3">
    <source>
        <dbReference type="ARBA" id="ARBA00022795"/>
    </source>
</evidence>
<dbReference type="InterPro" id="IPR001635">
    <property type="entry name" value="Flag_hook_Flik"/>
</dbReference>
<name>A0A4R3YNE1_9GAMM</name>
<dbReference type="AlphaFoldDB" id="A0A4R3YNE1"/>
<keyword evidence="6" id="KW-0969">Cilium</keyword>
<evidence type="ECO:0000313" key="7">
    <source>
        <dbReference type="Proteomes" id="UP000295645"/>
    </source>
</evidence>
<evidence type="ECO:0000313" key="6">
    <source>
        <dbReference type="EMBL" id="TCV94157.1"/>
    </source>
</evidence>
<protein>
    <submittedName>
        <fullName evidence="6">Flagellar hook-length control protein FliK</fullName>
    </submittedName>
</protein>
<keyword evidence="3" id="KW-1005">Bacterial flagellum biogenesis</keyword>
<dbReference type="RefSeq" id="WP_165973588.1">
    <property type="nucleotide sequence ID" value="NZ_SMCS01000004.1"/>
</dbReference>
<accession>A0A4R3YNE1</accession>